<proteinExistence type="predicted"/>
<feature type="signal peptide" evidence="1">
    <location>
        <begin position="1"/>
        <end position="22"/>
    </location>
</feature>
<dbReference type="EMBL" id="SEWW01000007">
    <property type="protein sequence ID" value="NGZ44942.1"/>
    <property type="molecule type" value="Genomic_DNA"/>
</dbReference>
<gene>
    <name evidence="2" type="ORF">EWU23_10690</name>
</gene>
<comment type="caution">
    <text evidence="2">The sequence shown here is derived from an EMBL/GenBank/DDBJ whole genome shotgun (WGS) entry which is preliminary data.</text>
</comment>
<protein>
    <submittedName>
        <fullName evidence="2">Uncharacterized protein</fullName>
    </submittedName>
</protein>
<organism evidence="2 3">
    <name type="scientific">Aquirufa beregesia</name>
    <dbReference type="NCBI Taxonomy" id="2516556"/>
    <lineage>
        <taxon>Bacteria</taxon>
        <taxon>Pseudomonadati</taxon>
        <taxon>Bacteroidota</taxon>
        <taxon>Cytophagia</taxon>
        <taxon>Cytophagales</taxon>
        <taxon>Flectobacillaceae</taxon>
        <taxon>Aquirufa</taxon>
    </lineage>
</organism>
<keyword evidence="1" id="KW-0732">Signal</keyword>
<evidence type="ECO:0000313" key="3">
    <source>
        <dbReference type="Proteomes" id="UP001318301"/>
    </source>
</evidence>
<sequence>MKHLKFLFLGCLMLLMNGVALANSKTDWKEKDQFHTVMSQTFHPAEEGNLKPIRERSEEMLSKALAWQKSPIPTAFKKQKDIQVQLDKLVKGTQSIRNKIQQGAKDEEIKADLTALHDIFHEIVGLCKE</sequence>
<feature type="chain" id="PRO_5045656977" evidence="1">
    <location>
        <begin position="23"/>
        <end position="129"/>
    </location>
</feature>
<accession>A0ABX0F0E9</accession>
<evidence type="ECO:0000313" key="2">
    <source>
        <dbReference type="EMBL" id="NGZ44942.1"/>
    </source>
</evidence>
<reference evidence="2 3" key="1">
    <citation type="submission" date="2019-02" db="EMBL/GenBank/DDBJ databases">
        <title>Genome of a new Bacteroidetes strain.</title>
        <authorList>
            <person name="Pitt A."/>
        </authorList>
    </citation>
    <scope>NUCLEOTIDE SEQUENCE [LARGE SCALE GENOMIC DNA]</scope>
    <source>
        <strain evidence="2 3">50C-KIRBA</strain>
    </source>
</reference>
<keyword evidence="3" id="KW-1185">Reference proteome</keyword>
<dbReference type="RefSeq" id="WP_205753164.1">
    <property type="nucleotide sequence ID" value="NZ_SEWW01000007.1"/>
</dbReference>
<dbReference type="Proteomes" id="UP001318301">
    <property type="component" value="Unassembled WGS sequence"/>
</dbReference>
<name>A0ABX0F0E9_9BACT</name>
<evidence type="ECO:0000256" key="1">
    <source>
        <dbReference type="SAM" id="SignalP"/>
    </source>
</evidence>